<keyword evidence="1" id="KW-0732">Signal</keyword>
<sequence length="137" mass="15660">MKKLLVCLLMAFAMNMAAQDKQVPLSIRNFELYSILKKSNSFKDFPALPETVTEHYAGGQLLYTAAETDKFTLQIMADGEFRFKMKKPAPSMTDSTYYIRFPNNQVFGYVMHTLKTGVVQVTVYQGEKFVYTGDIKK</sequence>
<dbReference type="Proteomes" id="UP000244929">
    <property type="component" value="Chromosome"/>
</dbReference>
<dbReference type="KEGG" id="falb:HYN59_13250"/>
<dbReference type="RefSeq" id="WP_108778717.1">
    <property type="nucleotide sequence ID" value="NZ_CP029186.1"/>
</dbReference>
<evidence type="ECO:0000313" key="2">
    <source>
        <dbReference type="EMBL" id="AWH86015.1"/>
    </source>
</evidence>
<reference evidence="2 3" key="1">
    <citation type="submission" date="2018-04" db="EMBL/GenBank/DDBJ databases">
        <title>Genome sequencing of Flavobacterium sp. HYN0059.</title>
        <authorList>
            <person name="Yi H."/>
            <person name="Baek C."/>
        </authorList>
    </citation>
    <scope>NUCLEOTIDE SEQUENCE [LARGE SCALE GENOMIC DNA]</scope>
    <source>
        <strain evidence="2 3">HYN0059</strain>
    </source>
</reference>
<keyword evidence="3" id="KW-1185">Reference proteome</keyword>
<evidence type="ECO:0000313" key="3">
    <source>
        <dbReference type="Proteomes" id="UP000244929"/>
    </source>
</evidence>
<evidence type="ECO:0008006" key="4">
    <source>
        <dbReference type="Google" id="ProtNLM"/>
    </source>
</evidence>
<protein>
    <recommendedName>
        <fullName evidence="4">DUF4251 domain-containing protein</fullName>
    </recommendedName>
</protein>
<gene>
    <name evidence="2" type="ORF">HYN59_13250</name>
</gene>
<dbReference type="EMBL" id="CP029186">
    <property type="protein sequence ID" value="AWH86015.1"/>
    <property type="molecule type" value="Genomic_DNA"/>
</dbReference>
<name>A0A2S1R070_9FLAO</name>
<organism evidence="2 3">
    <name type="scientific">Flavobacterium album</name>
    <dbReference type="NCBI Taxonomy" id="2175091"/>
    <lineage>
        <taxon>Bacteria</taxon>
        <taxon>Pseudomonadati</taxon>
        <taxon>Bacteroidota</taxon>
        <taxon>Flavobacteriia</taxon>
        <taxon>Flavobacteriales</taxon>
        <taxon>Flavobacteriaceae</taxon>
        <taxon>Flavobacterium</taxon>
    </lineage>
</organism>
<feature type="chain" id="PRO_5015496343" description="DUF4251 domain-containing protein" evidence="1">
    <location>
        <begin position="19"/>
        <end position="137"/>
    </location>
</feature>
<evidence type="ECO:0000256" key="1">
    <source>
        <dbReference type="SAM" id="SignalP"/>
    </source>
</evidence>
<dbReference type="AlphaFoldDB" id="A0A2S1R070"/>
<accession>A0A2S1R070</accession>
<feature type="signal peptide" evidence="1">
    <location>
        <begin position="1"/>
        <end position="18"/>
    </location>
</feature>
<proteinExistence type="predicted"/>
<dbReference type="OrthoDB" id="1356463at2"/>